<protein>
    <submittedName>
        <fullName evidence="2">MarR family transcriptional regulator</fullName>
    </submittedName>
</protein>
<dbReference type="InterPro" id="IPR036388">
    <property type="entry name" value="WH-like_DNA-bd_sf"/>
</dbReference>
<dbReference type="RefSeq" id="WP_281254899.1">
    <property type="nucleotide sequence ID" value="NZ_PDJD01000001.1"/>
</dbReference>
<name>A0A2A9D3Q8_9MICO</name>
<dbReference type="GO" id="GO:0006950">
    <property type="term" value="P:response to stress"/>
    <property type="evidence" value="ECO:0007669"/>
    <property type="project" value="TreeGrafter"/>
</dbReference>
<dbReference type="Pfam" id="PF12802">
    <property type="entry name" value="MarR_2"/>
    <property type="match status" value="1"/>
</dbReference>
<dbReference type="AlphaFoldDB" id="A0A2A9D3Q8"/>
<feature type="domain" description="HTH marR-type" evidence="1">
    <location>
        <begin position="30"/>
        <end position="165"/>
    </location>
</feature>
<accession>A0A2A9D3Q8</accession>
<dbReference type="SMART" id="SM00347">
    <property type="entry name" value="HTH_MARR"/>
    <property type="match status" value="1"/>
</dbReference>
<dbReference type="InterPro" id="IPR000835">
    <property type="entry name" value="HTH_MarR-typ"/>
</dbReference>
<dbReference type="InterPro" id="IPR039422">
    <property type="entry name" value="MarR/SlyA-like"/>
</dbReference>
<comment type="caution">
    <text evidence="2">The sequence shown here is derived from an EMBL/GenBank/DDBJ whole genome shotgun (WGS) entry which is preliminary data.</text>
</comment>
<organism evidence="2 3">
    <name type="scientific">Serinibacter salmoneus</name>
    <dbReference type="NCBI Taxonomy" id="556530"/>
    <lineage>
        <taxon>Bacteria</taxon>
        <taxon>Bacillati</taxon>
        <taxon>Actinomycetota</taxon>
        <taxon>Actinomycetes</taxon>
        <taxon>Micrococcales</taxon>
        <taxon>Beutenbergiaceae</taxon>
        <taxon>Serinibacter</taxon>
    </lineage>
</organism>
<keyword evidence="3" id="KW-1185">Reference proteome</keyword>
<sequence>MIQDAATPTDEVDAIVAAWRAQLPDLKGEGMQVFSRLHRLASHVEEQRRLAFAEHGLAAWQFDVLAALRRAGDPFELTPGALVAQTHVSSGTMTHRIDRLVERELVLRRGSEGDRRIVLVRLTPAGRVAADAAVRSLVARERTVLAALGADGSADLARLLRRLLAQYPDPRATKESSRERP</sequence>
<gene>
    <name evidence="2" type="ORF">ATL40_2081</name>
</gene>
<proteinExistence type="predicted"/>
<reference evidence="2 3" key="1">
    <citation type="submission" date="2017-10" db="EMBL/GenBank/DDBJ databases">
        <title>Sequencing the genomes of 1000 actinobacteria strains.</title>
        <authorList>
            <person name="Klenk H.-P."/>
        </authorList>
    </citation>
    <scope>NUCLEOTIDE SEQUENCE [LARGE SCALE GENOMIC DNA]</scope>
    <source>
        <strain evidence="2 3">DSM 21801</strain>
    </source>
</reference>
<evidence type="ECO:0000259" key="1">
    <source>
        <dbReference type="PROSITE" id="PS50995"/>
    </source>
</evidence>
<evidence type="ECO:0000313" key="3">
    <source>
        <dbReference type="Proteomes" id="UP000224915"/>
    </source>
</evidence>
<dbReference type="PROSITE" id="PS50995">
    <property type="entry name" value="HTH_MARR_2"/>
    <property type="match status" value="1"/>
</dbReference>
<evidence type="ECO:0000313" key="2">
    <source>
        <dbReference type="EMBL" id="PFG20480.1"/>
    </source>
</evidence>
<dbReference type="Gene3D" id="1.10.10.10">
    <property type="entry name" value="Winged helix-like DNA-binding domain superfamily/Winged helix DNA-binding domain"/>
    <property type="match status" value="1"/>
</dbReference>
<dbReference type="PANTHER" id="PTHR33164">
    <property type="entry name" value="TRANSCRIPTIONAL REGULATOR, MARR FAMILY"/>
    <property type="match status" value="1"/>
</dbReference>
<dbReference type="PANTHER" id="PTHR33164:SF104">
    <property type="entry name" value="TRANSCRIPTIONAL REGULATORY PROTEIN"/>
    <property type="match status" value="1"/>
</dbReference>
<dbReference type="SUPFAM" id="SSF46785">
    <property type="entry name" value="Winged helix' DNA-binding domain"/>
    <property type="match status" value="1"/>
</dbReference>
<dbReference type="EMBL" id="PDJD01000001">
    <property type="protein sequence ID" value="PFG20480.1"/>
    <property type="molecule type" value="Genomic_DNA"/>
</dbReference>
<dbReference type="Proteomes" id="UP000224915">
    <property type="component" value="Unassembled WGS sequence"/>
</dbReference>
<dbReference type="InterPro" id="IPR036390">
    <property type="entry name" value="WH_DNA-bd_sf"/>
</dbReference>
<dbReference type="GO" id="GO:0003700">
    <property type="term" value="F:DNA-binding transcription factor activity"/>
    <property type="evidence" value="ECO:0007669"/>
    <property type="project" value="InterPro"/>
</dbReference>